<reference evidence="2 3" key="1">
    <citation type="submission" date="2024-09" db="EMBL/GenBank/DDBJ databases">
        <authorList>
            <person name="Zhang Z.-H."/>
        </authorList>
    </citation>
    <scope>NUCLEOTIDE SEQUENCE [LARGE SCALE GENOMIC DNA]</scope>
    <source>
        <strain evidence="2 3">HHTR114</strain>
    </source>
</reference>
<comment type="caution">
    <text evidence="2">The sequence shown here is derived from an EMBL/GenBank/DDBJ whole genome shotgun (WGS) entry which is preliminary data.</text>
</comment>
<gene>
    <name evidence="2" type="ORF">ACFMB1_12145</name>
</gene>
<dbReference type="RefSeq" id="WP_379882473.1">
    <property type="nucleotide sequence ID" value="NZ_JBHPON010000002.1"/>
</dbReference>
<accession>A0ABW1KWI1</accession>
<evidence type="ECO:0000259" key="1">
    <source>
        <dbReference type="Pfam" id="PF05239"/>
    </source>
</evidence>
<sequence length="261" mass="27097">MKYVILLAASSALAVACARDEPVENEPKTGEIVEESAEDVGEGAARVGEEISAAASEAADSAGDFIENELSQANAKGFTVRNIIGESVRGEDRMAIATIDDLLFSSDGLLRAVVLKDGAFLGLGGAPATITADRFAFAISGDGDIAVTVDMTDGELRQMTESLAYHPTGGVIDNPGDLMSMSELIGAPVVNENGDKVADMFDILLADPGRFETAVLSVGGLGALGNRLVSLNMTSLMVDNGGGAIRLIMAPDFDTMPTFEY</sequence>
<keyword evidence="3" id="KW-1185">Reference proteome</keyword>
<dbReference type="EMBL" id="JBHPON010000002">
    <property type="protein sequence ID" value="MFC6036299.1"/>
    <property type="molecule type" value="Genomic_DNA"/>
</dbReference>
<dbReference type="SUPFAM" id="SSF50346">
    <property type="entry name" value="PRC-barrel domain"/>
    <property type="match status" value="1"/>
</dbReference>
<dbReference type="InterPro" id="IPR027275">
    <property type="entry name" value="PRC-brl_dom"/>
</dbReference>
<dbReference type="Pfam" id="PF05239">
    <property type="entry name" value="PRC"/>
    <property type="match status" value="1"/>
</dbReference>
<dbReference type="InterPro" id="IPR011033">
    <property type="entry name" value="PRC_barrel-like_sf"/>
</dbReference>
<proteinExistence type="predicted"/>
<organism evidence="2 3">
    <name type="scientific">Hyphococcus aureus</name>
    <dbReference type="NCBI Taxonomy" id="2666033"/>
    <lineage>
        <taxon>Bacteria</taxon>
        <taxon>Pseudomonadati</taxon>
        <taxon>Pseudomonadota</taxon>
        <taxon>Alphaproteobacteria</taxon>
        <taxon>Parvularculales</taxon>
        <taxon>Parvularculaceae</taxon>
        <taxon>Hyphococcus</taxon>
    </lineage>
</organism>
<dbReference type="Gene3D" id="2.30.30.240">
    <property type="entry name" value="PRC-barrel domain"/>
    <property type="match status" value="2"/>
</dbReference>
<protein>
    <submittedName>
        <fullName evidence="2">PRC-barrel domain-containing protein</fullName>
    </submittedName>
</protein>
<feature type="domain" description="PRC-barrel" evidence="1">
    <location>
        <begin position="178"/>
        <end position="246"/>
    </location>
</feature>
<evidence type="ECO:0000313" key="2">
    <source>
        <dbReference type="EMBL" id="MFC6036299.1"/>
    </source>
</evidence>
<dbReference type="PROSITE" id="PS51257">
    <property type="entry name" value="PROKAR_LIPOPROTEIN"/>
    <property type="match status" value="1"/>
</dbReference>
<dbReference type="Proteomes" id="UP001596116">
    <property type="component" value="Unassembled WGS sequence"/>
</dbReference>
<name>A0ABW1KWI1_9PROT</name>
<evidence type="ECO:0000313" key="3">
    <source>
        <dbReference type="Proteomes" id="UP001596116"/>
    </source>
</evidence>